<dbReference type="OrthoDB" id="9998848at2759"/>
<evidence type="ECO:0000256" key="1">
    <source>
        <dbReference type="SAM" id="SignalP"/>
    </source>
</evidence>
<reference evidence="2" key="1">
    <citation type="submission" date="2021-02" db="EMBL/GenBank/DDBJ databases">
        <authorList>
            <person name="Nowell W R."/>
        </authorList>
    </citation>
    <scope>NUCLEOTIDE SEQUENCE</scope>
</reference>
<dbReference type="Proteomes" id="UP000663852">
    <property type="component" value="Unassembled WGS sequence"/>
</dbReference>
<dbReference type="EMBL" id="CAJNOJ010000047">
    <property type="protein sequence ID" value="CAF0952253.1"/>
    <property type="molecule type" value="Genomic_DNA"/>
</dbReference>
<protein>
    <submittedName>
        <fullName evidence="2">Uncharacterized protein</fullName>
    </submittedName>
</protein>
<feature type="signal peptide" evidence="1">
    <location>
        <begin position="1"/>
        <end position="28"/>
    </location>
</feature>
<dbReference type="AlphaFoldDB" id="A0A814DBV9"/>
<name>A0A814DBV9_ADIRI</name>
<gene>
    <name evidence="2" type="ORF">EDS130_LOCUS12405</name>
</gene>
<keyword evidence="1" id="KW-0732">Signal</keyword>
<accession>A0A814DBV9</accession>
<comment type="caution">
    <text evidence="2">The sequence shown here is derived from an EMBL/GenBank/DDBJ whole genome shotgun (WGS) entry which is preliminary data.</text>
</comment>
<sequence length="108" mass="12901">MSFREIFRFPSICVCLTMLFILIQYSTSQPVETTIQNAADNSANLMWFRPTYESETNDIDDESDDSRQNFFVVHSAYSRLHQSPSSEPSRRSNFWKRANFWRKRANFW</sequence>
<feature type="chain" id="PRO_5032664545" evidence="1">
    <location>
        <begin position="29"/>
        <end position="108"/>
    </location>
</feature>
<proteinExistence type="predicted"/>
<organism evidence="2 3">
    <name type="scientific">Adineta ricciae</name>
    <name type="common">Rotifer</name>
    <dbReference type="NCBI Taxonomy" id="249248"/>
    <lineage>
        <taxon>Eukaryota</taxon>
        <taxon>Metazoa</taxon>
        <taxon>Spiralia</taxon>
        <taxon>Gnathifera</taxon>
        <taxon>Rotifera</taxon>
        <taxon>Eurotatoria</taxon>
        <taxon>Bdelloidea</taxon>
        <taxon>Adinetida</taxon>
        <taxon>Adinetidae</taxon>
        <taxon>Adineta</taxon>
    </lineage>
</organism>
<evidence type="ECO:0000313" key="2">
    <source>
        <dbReference type="EMBL" id="CAF0952253.1"/>
    </source>
</evidence>
<evidence type="ECO:0000313" key="3">
    <source>
        <dbReference type="Proteomes" id="UP000663852"/>
    </source>
</evidence>